<dbReference type="PANTHER" id="PTHR33178">
    <property type="match status" value="1"/>
</dbReference>
<dbReference type="Pfam" id="PF07876">
    <property type="entry name" value="Dabb"/>
    <property type="match status" value="1"/>
</dbReference>
<dbReference type="PROSITE" id="PS51502">
    <property type="entry name" value="S_R_A_B_BARREL"/>
    <property type="match status" value="1"/>
</dbReference>
<dbReference type="SUPFAM" id="SSF54909">
    <property type="entry name" value="Dimeric alpha+beta barrel"/>
    <property type="match status" value="1"/>
</dbReference>
<gene>
    <name evidence="3" type="ORF">EMCG_05547</name>
</gene>
<dbReference type="Gene3D" id="3.30.70.100">
    <property type="match status" value="1"/>
</dbReference>
<dbReference type="AlphaFoldDB" id="A0A0G2HNB5"/>
<dbReference type="SMART" id="SM00886">
    <property type="entry name" value="Dabb"/>
    <property type="match status" value="1"/>
</dbReference>
<evidence type="ECO:0000259" key="2">
    <source>
        <dbReference type="PROSITE" id="PS51502"/>
    </source>
</evidence>
<comment type="caution">
    <text evidence="3">The sequence shown here is derived from an EMBL/GenBank/DDBJ whole genome shotgun (WGS) entry which is preliminary data.</text>
</comment>
<evidence type="ECO:0000313" key="4">
    <source>
        <dbReference type="Proteomes" id="UP000034164"/>
    </source>
</evidence>
<reference evidence="4" key="1">
    <citation type="journal article" date="2015" name="PLoS Genet.">
        <title>The dynamic genome and transcriptome of the human fungal pathogen Blastomyces and close relative Emmonsia.</title>
        <authorList>
            <person name="Munoz J.F."/>
            <person name="Gauthier G.M."/>
            <person name="Desjardins C.A."/>
            <person name="Gallo J.E."/>
            <person name="Holder J."/>
            <person name="Sullivan T.D."/>
            <person name="Marty A.J."/>
            <person name="Carmen J.C."/>
            <person name="Chen Z."/>
            <person name="Ding L."/>
            <person name="Gujja S."/>
            <person name="Magrini V."/>
            <person name="Misas E."/>
            <person name="Mitreva M."/>
            <person name="Priest M."/>
            <person name="Saif S."/>
            <person name="Whiston E.A."/>
            <person name="Young S."/>
            <person name="Zeng Q."/>
            <person name="Goldman W.E."/>
            <person name="Mardis E.R."/>
            <person name="Taylor J.W."/>
            <person name="McEwen J.G."/>
            <person name="Clay O.K."/>
            <person name="Klein B.S."/>
            <person name="Cuomo C.A."/>
        </authorList>
    </citation>
    <scope>NUCLEOTIDE SEQUENCE [LARGE SCALE GENOMIC DNA]</scope>
    <source>
        <strain evidence="4">UAMH 3008</strain>
    </source>
</reference>
<organism evidence="3 4">
    <name type="scientific">[Emmonsia] crescens</name>
    <dbReference type="NCBI Taxonomy" id="73230"/>
    <lineage>
        <taxon>Eukaryota</taxon>
        <taxon>Fungi</taxon>
        <taxon>Dikarya</taxon>
        <taxon>Ascomycota</taxon>
        <taxon>Pezizomycotina</taxon>
        <taxon>Eurotiomycetes</taxon>
        <taxon>Eurotiomycetidae</taxon>
        <taxon>Onygenales</taxon>
        <taxon>Ajellomycetaceae</taxon>
        <taxon>Emergomyces</taxon>
    </lineage>
</organism>
<evidence type="ECO:0000256" key="1">
    <source>
        <dbReference type="ARBA" id="ARBA00011738"/>
    </source>
</evidence>
<dbReference type="Proteomes" id="UP000034164">
    <property type="component" value="Unassembled WGS sequence"/>
</dbReference>
<dbReference type="OrthoDB" id="1601230at2759"/>
<dbReference type="EMBL" id="LCZI01001730">
    <property type="protein sequence ID" value="KKZ57995.1"/>
    <property type="molecule type" value="Genomic_DNA"/>
</dbReference>
<evidence type="ECO:0000313" key="3">
    <source>
        <dbReference type="EMBL" id="KKZ57995.1"/>
    </source>
</evidence>
<sequence>MGITHIVCFKFKAGVTTEVINETCAKMLGLKENCIHPTHQKPYIRSAMGGKDNSAEGFQNGFTHAFVTEFETVEDRDYYTKKDPAHLAFVGSLSAIMEKVHVMDFTDGVF</sequence>
<protein>
    <recommendedName>
        <fullName evidence="2">Stress-response A/B barrel domain-containing protein</fullName>
    </recommendedName>
</protein>
<name>A0A0G2HNB5_9EURO</name>
<dbReference type="InterPro" id="IPR013097">
    <property type="entry name" value="Dabb"/>
</dbReference>
<feature type="domain" description="Stress-response A/B barrel" evidence="2">
    <location>
        <begin position="3"/>
        <end position="105"/>
    </location>
</feature>
<dbReference type="PANTHER" id="PTHR33178:SF10">
    <property type="entry name" value="STRESS-RESPONSE A_B BARREL DOMAIN-CONTAINING PROTEIN"/>
    <property type="match status" value="1"/>
</dbReference>
<accession>A0A0G2HNB5</accession>
<dbReference type="VEuPathDB" id="FungiDB:EMCG_05547"/>
<comment type="subunit">
    <text evidence="1">Homodimer.</text>
</comment>
<proteinExistence type="predicted"/>
<dbReference type="InterPro" id="IPR044662">
    <property type="entry name" value="HS1/DABB1-like"/>
</dbReference>
<dbReference type="InterPro" id="IPR011008">
    <property type="entry name" value="Dimeric_a/b-barrel"/>
</dbReference>